<reference evidence="1" key="1">
    <citation type="submission" date="2020-11" db="EMBL/GenBank/DDBJ databases">
        <authorList>
            <consortium name="DOE Joint Genome Institute"/>
            <person name="Ahrendt S."/>
            <person name="Riley R."/>
            <person name="Andreopoulos W."/>
            <person name="Labutti K."/>
            <person name="Pangilinan J."/>
            <person name="Ruiz-Duenas F.J."/>
            <person name="Barrasa J.M."/>
            <person name="Sanchez-Garcia M."/>
            <person name="Camarero S."/>
            <person name="Miyauchi S."/>
            <person name="Serrano A."/>
            <person name="Linde D."/>
            <person name="Babiker R."/>
            <person name="Drula E."/>
            <person name="Ayuso-Fernandez I."/>
            <person name="Pacheco R."/>
            <person name="Padilla G."/>
            <person name="Ferreira P."/>
            <person name="Barriuso J."/>
            <person name="Kellner H."/>
            <person name="Castanera R."/>
            <person name="Alfaro M."/>
            <person name="Ramirez L."/>
            <person name="Pisabarro A.G."/>
            <person name="Kuo A."/>
            <person name="Tritt A."/>
            <person name="Lipzen A."/>
            <person name="He G."/>
            <person name="Yan M."/>
            <person name="Ng V."/>
            <person name="Cullen D."/>
            <person name="Martin F."/>
            <person name="Rosso M.-N."/>
            <person name="Henrissat B."/>
            <person name="Hibbett D."/>
            <person name="Martinez A.T."/>
            <person name="Grigoriev I.V."/>
        </authorList>
    </citation>
    <scope>NUCLEOTIDE SEQUENCE</scope>
    <source>
        <strain evidence="1">ATCC 90797</strain>
    </source>
</reference>
<keyword evidence="2" id="KW-1185">Reference proteome</keyword>
<dbReference type="Proteomes" id="UP000807025">
    <property type="component" value="Unassembled WGS sequence"/>
</dbReference>
<gene>
    <name evidence="1" type="ORF">BDN71DRAFT_1436337</name>
</gene>
<proteinExistence type="predicted"/>
<sequence length="233" mass="25513">MASEMREGETKACKSLETKHLEGSTANKRLSSHMMLQFQGVSNVTPNNNYGRAIINKGVQGSGANINAYSSSVQLPELIQLEVLGSTAVTAGTGDREALTSLSAMLLTPSETPGTAGTRVETWATTPAWDTLVTTAISRALGWEQKEWKRKLQMRKLGFMVQRIVKRRVKKFHSKGKVPEHGNQVSVLTMEFASKFSVHVGFKGVADQFVIEEGIGAHEQVILPHKLEGEVHK</sequence>
<evidence type="ECO:0000313" key="1">
    <source>
        <dbReference type="EMBL" id="KAF9488143.1"/>
    </source>
</evidence>
<comment type="caution">
    <text evidence="1">The sequence shown here is derived from an EMBL/GenBank/DDBJ whole genome shotgun (WGS) entry which is preliminary data.</text>
</comment>
<dbReference type="AlphaFoldDB" id="A0A9P5ZJC2"/>
<name>A0A9P5ZJC2_PLEER</name>
<evidence type="ECO:0000313" key="2">
    <source>
        <dbReference type="Proteomes" id="UP000807025"/>
    </source>
</evidence>
<dbReference type="EMBL" id="MU154729">
    <property type="protein sequence ID" value="KAF9488143.1"/>
    <property type="molecule type" value="Genomic_DNA"/>
</dbReference>
<protein>
    <submittedName>
        <fullName evidence="1">Uncharacterized protein</fullName>
    </submittedName>
</protein>
<organism evidence="1 2">
    <name type="scientific">Pleurotus eryngii</name>
    <name type="common">Boletus of the steppes</name>
    <dbReference type="NCBI Taxonomy" id="5323"/>
    <lineage>
        <taxon>Eukaryota</taxon>
        <taxon>Fungi</taxon>
        <taxon>Dikarya</taxon>
        <taxon>Basidiomycota</taxon>
        <taxon>Agaricomycotina</taxon>
        <taxon>Agaricomycetes</taxon>
        <taxon>Agaricomycetidae</taxon>
        <taxon>Agaricales</taxon>
        <taxon>Pleurotineae</taxon>
        <taxon>Pleurotaceae</taxon>
        <taxon>Pleurotus</taxon>
    </lineage>
</organism>
<accession>A0A9P5ZJC2</accession>